<dbReference type="GO" id="GO:0006152">
    <property type="term" value="P:purine nucleoside catabolic process"/>
    <property type="evidence" value="ECO:0007669"/>
    <property type="project" value="TreeGrafter"/>
</dbReference>
<dbReference type="Gene3D" id="3.90.245.10">
    <property type="entry name" value="Ribonucleoside hydrolase-like"/>
    <property type="match status" value="1"/>
</dbReference>
<organism evidence="6 7">
    <name type="scientific">Glomus cerebriforme</name>
    <dbReference type="NCBI Taxonomy" id="658196"/>
    <lineage>
        <taxon>Eukaryota</taxon>
        <taxon>Fungi</taxon>
        <taxon>Fungi incertae sedis</taxon>
        <taxon>Mucoromycota</taxon>
        <taxon>Glomeromycotina</taxon>
        <taxon>Glomeromycetes</taxon>
        <taxon>Glomerales</taxon>
        <taxon>Glomeraceae</taxon>
        <taxon>Glomus</taxon>
    </lineage>
</organism>
<feature type="domain" description="Inosine/uridine-preferring nucleoside hydrolase" evidence="5">
    <location>
        <begin position="28"/>
        <end position="335"/>
    </location>
</feature>
<dbReference type="InterPro" id="IPR036452">
    <property type="entry name" value="Ribo_hydro-like"/>
</dbReference>
<dbReference type="GO" id="GO:0008477">
    <property type="term" value="F:purine nucleosidase activity"/>
    <property type="evidence" value="ECO:0007669"/>
    <property type="project" value="TreeGrafter"/>
</dbReference>
<name>A0A397T1W4_9GLOM</name>
<dbReference type="InterPro" id="IPR023186">
    <property type="entry name" value="IUNH"/>
</dbReference>
<evidence type="ECO:0000313" key="6">
    <source>
        <dbReference type="EMBL" id="RIA90067.1"/>
    </source>
</evidence>
<feature type="signal peptide" evidence="4">
    <location>
        <begin position="1"/>
        <end position="17"/>
    </location>
</feature>
<dbReference type="OrthoDB" id="5783963at2759"/>
<gene>
    <name evidence="6" type="ORF">C1645_876325</name>
</gene>
<evidence type="ECO:0000256" key="3">
    <source>
        <dbReference type="ARBA" id="ARBA00023295"/>
    </source>
</evidence>
<dbReference type="InterPro" id="IPR001910">
    <property type="entry name" value="Inosine/uridine_hydrolase_dom"/>
</dbReference>
<feature type="chain" id="PRO_5017333213" evidence="4">
    <location>
        <begin position="18"/>
        <end position="372"/>
    </location>
</feature>
<dbReference type="AlphaFoldDB" id="A0A397T1W4"/>
<dbReference type="SUPFAM" id="SSF53590">
    <property type="entry name" value="Nucleoside hydrolase"/>
    <property type="match status" value="1"/>
</dbReference>
<dbReference type="STRING" id="658196.A0A397T1W4"/>
<comment type="similarity">
    <text evidence="1">Belongs to the IUNH family.</text>
</comment>
<accession>A0A397T1W4</accession>
<dbReference type="GO" id="GO:0005829">
    <property type="term" value="C:cytosol"/>
    <property type="evidence" value="ECO:0007669"/>
    <property type="project" value="TreeGrafter"/>
</dbReference>
<dbReference type="Proteomes" id="UP000265703">
    <property type="component" value="Unassembled WGS sequence"/>
</dbReference>
<evidence type="ECO:0000256" key="2">
    <source>
        <dbReference type="ARBA" id="ARBA00022801"/>
    </source>
</evidence>
<evidence type="ECO:0000256" key="4">
    <source>
        <dbReference type="SAM" id="SignalP"/>
    </source>
</evidence>
<dbReference type="EMBL" id="QKYT01000193">
    <property type="protein sequence ID" value="RIA90067.1"/>
    <property type="molecule type" value="Genomic_DNA"/>
</dbReference>
<keyword evidence="2 6" id="KW-0378">Hydrolase</keyword>
<sequence length="372" mass="41330">MFSILIFLIIFINSVISSHDHQKPPLPVIIDTDGDTDDFLAILYALKSRELDVRGVTYQGDGWSHAASAQNIVDIIDDIYPGKNLPVILGANYDLFESDRNPKTLGSPGCFYQKSVSENARRDTDLLYGLNRQLRLSKRIWYDALVGFNITKNFADLIDSTIKQTGKKPTIIATGPVTNIATFLRAFPTYTKRIEKIVWMGGAIDVPGNLFTVPNNTRAEFNVYLDCVAAQELLASDLNILLVPLDFTNKTPLNPGFFDKLSKLTSFYGKFTYKLLSTARAASFGSDSAFYNAYFLWDPKAVAVVKNIGISKIVSNRKLAVTCEGKENIDGQFVSSQILTKANFEVAIDALVSNPVEDSPFFNDFLDVINKD</sequence>
<evidence type="ECO:0000259" key="5">
    <source>
        <dbReference type="Pfam" id="PF01156"/>
    </source>
</evidence>
<dbReference type="Pfam" id="PF01156">
    <property type="entry name" value="IU_nuc_hydro"/>
    <property type="match status" value="1"/>
</dbReference>
<dbReference type="PANTHER" id="PTHR12304">
    <property type="entry name" value="INOSINE-URIDINE PREFERRING NUCLEOSIDE HYDROLASE"/>
    <property type="match status" value="1"/>
</dbReference>
<keyword evidence="3" id="KW-0326">Glycosidase</keyword>
<keyword evidence="4" id="KW-0732">Signal</keyword>
<protein>
    <submittedName>
        <fullName evidence="6">Inosine/uridine-preferring nucleoside hydrolase domain-containing protein</fullName>
    </submittedName>
</protein>
<evidence type="ECO:0000313" key="7">
    <source>
        <dbReference type="Proteomes" id="UP000265703"/>
    </source>
</evidence>
<comment type="caution">
    <text evidence="6">The sequence shown here is derived from an EMBL/GenBank/DDBJ whole genome shotgun (WGS) entry which is preliminary data.</text>
</comment>
<proteinExistence type="inferred from homology"/>
<keyword evidence="7" id="KW-1185">Reference proteome</keyword>
<dbReference type="PANTHER" id="PTHR12304:SF46">
    <property type="entry name" value="INOSINE-ADENOSINE-GUANOSINE-NUCLEOSIDE HYDROLASE"/>
    <property type="match status" value="1"/>
</dbReference>
<reference evidence="6 7" key="1">
    <citation type="submission" date="2018-06" db="EMBL/GenBank/DDBJ databases">
        <title>Comparative genomics reveals the genomic features of Rhizophagus irregularis, R. cerebriforme, R. diaphanum and Gigaspora rosea, and their symbiotic lifestyle signature.</title>
        <authorList>
            <person name="Morin E."/>
            <person name="San Clemente H."/>
            <person name="Chen E.C.H."/>
            <person name="De La Providencia I."/>
            <person name="Hainaut M."/>
            <person name="Kuo A."/>
            <person name="Kohler A."/>
            <person name="Murat C."/>
            <person name="Tang N."/>
            <person name="Roy S."/>
            <person name="Loubradou J."/>
            <person name="Henrissat B."/>
            <person name="Grigoriev I.V."/>
            <person name="Corradi N."/>
            <person name="Roux C."/>
            <person name="Martin F.M."/>
        </authorList>
    </citation>
    <scope>NUCLEOTIDE SEQUENCE [LARGE SCALE GENOMIC DNA]</scope>
    <source>
        <strain evidence="6 7">DAOM 227022</strain>
    </source>
</reference>
<evidence type="ECO:0000256" key="1">
    <source>
        <dbReference type="ARBA" id="ARBA00009176"/>
    </source>
</evidence>